<dbReference type="PANTHER" id="PTHR30537:SF79">
    <property type="entry name" value="TRANSCRIPTIONAL REGULATOR-RELATED"/>
    <property type="match status" value="1"/>
</dbReference>
<dbReference type="InterPro" id="IPR058163">
    <property type="entry name" value="LysR-type_TF_proteobact-type"/>
</dbReference>
<dbReference type="InterPro" id="IPR000847">
    <property type="entry name" value="LysR_HTH_N"/>
</dbReference>
<dbReference type="PATRIC" id="fig|433924.3.peg.1058"/>
<dbReference type="Proteomes" id="UP000072741">
    <property type="component" value="Unassembled WGS sequence"/>
</dbReference>
<evidence type="ECO:0000256" key="2">
    <source>
        <dbReference type="ARBA" id="ARBA00023015"/>
    </source>
</evidence>
<proteinExistence type="inferred from homology"/>
<evidence type="ECO:0000256" key="1">
    <source>
        <dbReference type="ARBA" id="ARBA00009437"/>
    </source>
</evidence>
<name>A0A147GPC3_9BURK</name>
<keyword evidence="2" id="KW-0805">Transcription regulation</keyword>
<organism evidence="6 7">
    <name type="scientific">Pseudacidovorax intermedius</name>
    <dbReference type="NCBI Taxonomy" id="433924"/>
    <lineage>
        <taxon>Bacteria</taxon>
        <taxon>Pseudomonadati</taxon>
        <taxon>Pseudomonadota</taxon>
        <taxon>Betaproteobacteria</taxon>
        <taxon>Burkholderiales</taxon>
        <taxon>Comamonadaceae</taxon>
        <taxon>Pseudacidovorax</taxon>
    </lineage>
</organism>
<dbReference type="FunFam" id="1.10.10.10:FF:000038">
    <property type="entry name" value="Glycine cleavage system transcriptional activator"/>
    <property type="match status" value="1"/>
</dbReference>
<dbReference type="InterPro" id="IPR036388">
    <property type="entry name" value="WH-like_DNA-bd_sf"/>
</dbReference>
<dbReference type="GO" id="GO:0043565">
    <property type="term" value="F:sequence-specific DNA binding"/>
    <property type="evidence" value="ECO:0007669"/>
    <property type="project" value="TreeGrafter"/>
</dbReference>
<dbReference type="PANTHER" id="PTHR30537">
    <property type="entry name" value="HTH-TYPE TRANSCRIPTIONAL REGULATOR"/>
    <property type="match status" value="1"/>
</dbReference>
<dbReference type="Gene3D" id="3.40.190.10">
    <property type="entry name" value="Periplasmic binding protein-like II"/>
    <property type="match status" value="2"/>
</dbReference>
<keyword evidence="4" id="KW-0804">Transcription</keyword>
<comment type="similarity">
    <text evidence="1">Belongs to the LysR transcriptional regulatory family.</text>
</comment>
<evidence type="ECO:0000256" key="3">
    <source>
        <dbReference type="ARBA" id="ARBA00023125"/>
    </source>
</evidence>
<dbReference type="AlphaFoldDB" id="A0A147GPC3"/>
<dbReference type="Pfam" id="PF00126">
    <property type="entry name" value="HTH_1"/>
    <property type="match status" value="1"/>
</dbReference>
<evidence type="ECO:0000259" key="5">
    <source>
        <dbReference type="PROSITE" id="PS50931"/>
    </source>
</evidence>
<keyword evidence="7" id="KW-1185">Reference proteome</keyword>
<dbReference type="SUPFAM" id="SSF53850">
    <property type="entry name" value="Periplasmic binding protein-like II"/>
    <property type="match status" value="1"/>
</dbReference>
<gene>
    <name evidence="6" type="ORF">NS331_20195</name>
</gene>
<evidence type="ECO:0000313" key="6">
    <source>
        <dbReference type="EMBL" id="KTT15636.1"/>
    </source>
</evidence>
<keyword evidence="3" id="KW-0238">DNA-binding</keyword>
<dbReference type="InterPro" id="IPR005119">
    <property type="entry name" value="LysR_subst-bd"/>
</dbReference>
<dbReference type="Pfam" id="PF03466">
    <property type="entry name" value="LysR_substrate"/>
    <property type="match status" value="1"/>
</dbReference>
<dbReference type="PROSITE" id="PS50931">
    <property type="entry name" value="HTH_LYSR"/>
    <property type="match status" value="1"/>
</dbReference>
<dbReference type="Gene3D" id="1.10.10.10">
    <property type="entry name" value="Winged helix-like DNA-binding domain superfamily/Winged helix DNA-binding domain"/>
    <property type="match status" value="1"/>
</dbReference>
<dbReference type="CDD" id="cd08432">
    <property type="entry name" value="PBP2_GcdR_TrpI_HvrB_AmpR_like"/>
    <property type="match status" value="1"/>
</dbReference>
<reference evidence="6 7" key="1">
    <citation type="journal article" date="2016" name="Front. Microbiol.">
        <title>Genomic Resource of Rice Seed Associated Bacteria.</title>
        <authorList>
            <person name="Midha S."/>
            <person name="Bansal K."/>
            <person name="Sharma S."/>
            <person name="Kumar N."/>
            <person name="Patil P.P."/>
            <person name="Chaudhry V."/>
            <person name="Patil P.B."/>
        </authorList>
    </citation>
    <scope>NUCLEOTIDE SEQUENCE [LARGE SCALE GENOMIC DNA]</scope>
    <source>
        <strain evidence="6 7">NS331</strain>
    </source>
</reference>
<dbReference type="EMBL" id="LDSL01000139">
    <property type="protein sequence ID" value="KTT15636.1"/>
    <property type="molecule type" value="Genomic_DNA"/>
</dbReference>
<dbReference type="GO" id="GO:0006351">
    <property type="term" value="P:DNA-templated transcription"/>
    <property type="evidence" value="ECO:0007669"/>
    <property type="project" value="TreeGrafter"/>
</dbReference>
<feature type="domain" description="HTH lysR-type" evidence="5">
    <location>
        <begin position="5"/>
        <end position="62"/>
    </location>
</feature>
<dbReference type="PRINTS" id="PR00039">
    <property type="entry name" value="HTHLYSR"/>
</dbReference>
<dbReference type="SUPFAM" id="SSF46785">
    <property type="entry name" value="Winged helix' DNA-binding domain"/>
    <property type="match status" value="1"/>
</dbReference>
<dbReference type="RefSeq" id="WP_058643741.1">
    <property type="nucleotide sequence ID" value="NZ_LDSL01000139.1"/>
</dbReference>
<dbReference type="GO" id="GO:0003700">
    <property type="term" value="F:DNA-binding transcription factor activity"/>
    <property type="evidence" value="ECO:0007669"/>
    <property type="project" value="InterPro"/>
</dbReference>
<accession>A0A147GPC3</accession>
<comment type="caution">
    <text evidence="6">The sequence shown here is derived from an EMBL/GenBank/DDBJ whole genome shotgun (WGS) entry which is preliminary data.</text>
</comment>
<dbReference type="OrthoDB" id="8591238at2"/>
<dbReference type="InterPro" id="IPR036390">
    <property type="entry name" value="WH_DNA-bd_sf"/>
</dbReference>
<evidence type="ECO:0000313" key="7">
    <source>
        <dbReference type="Proteomes" id="UP000072741"/>
    </source>
</evidence>
<protein>
    <submittedName>
        <fullName evidence="6">Glycine cleavage system regulatory protein</fullName>
    </submittedName>
</protein>
<sequence length="311" mass="34035">MTDLPPLQALRCFEAVARLGSVTRAAEALHVTHSAVSQQLRQLEALLGLALFERAGRGLRLSENGRLYALQVRDALGDIAQATRLLRVRPREGDLVVSVIPSFGLHWLLPRLPRFAERHPQERIRLQAGLDLQDLLRQGGADVAIRMGHGPWAGLGQQHLFDDELLMVAAPHFRGGRLPATPAEVLACPPVRSAESWAPWCDAVGLPEPPPRTGLWINDSNLTLEAVRLGQGVALERLSLVHGLLQRGELVALTDVRVPYAYPYWLVWPATGGRRAPPQAFADWLAAEVALYRQELGAPPSPALSPLAPRP</sequence>
<evidence type="ECO:0000256" key="4">
    <source>
        <dbReference type="ARBA" id="ARBA00023163"/>
    </source>
</evidence>